<name>A0A410G4M9_9FLAO</name>
<accession>A0A410G4M9</accession>
<proteinExistence type="predicted"/>
<dbReference type="AlphaFoldDB" id="A0A410G4M9"/>
<keyword evidence="3" id="KW-1185">Reference proteome</keyword>
<sequence length="61" mass="7038">MFLELNCGTEKKEVFGTFAIGQDFEKSHSTQGKFVKERKKSSGLLATDSEFVWRKISHQNR</sequence>
<dbReference type="KEGG" id="aev:EI546_11065"/>
<gene>
    <name evidence="1" type="ORF">EI546_11040</name>
    <name evidence="2" type="ORF">EI546_11065</name>
</gene>
<protein>
    <submittedName>
        <fullName evidence="2">Uncharacterized protein</fullName>
    </submittedName>
</protein>
<dbReference type="EMBL" id="CP034951">
    <property type="protein sequence ID" value="QAA82223.1"/>
    <property type="molecule type" value="Genomic_DNA"/>
</dbReference>
<evidence type="ECO:0000313" key="1">
    <source>
        <dbReference type="EMBL" id="QAA82223.1"/>
    </source>
</evidence>
<reference evidence="2 3" key="1">
    <citation type="submission" date="2019-01" db="EMBL/GenBank/DDBJ databases">
        <title>Complete genome sequencing of Aequorivita sp. H23M31.</title>
        <authorList>
            <person name="Bae J.-W."/>
        </authorList>
    </citation>
    <scope>NUCLEOTIDE SEQUENCE [LARGE SCALE GENOMIC DNA]</scope>
    <source>
        <strain evidence="2 3">H23M31</strain>
    </source>
</reference>
<evidence type="ECO:0000313" key="2">
    <source>
        <dbReference type="EMBL" id="QAA82228.1"/>
    </source>
</evidence>
<evidence type="ECO:0000313" key="3">
    <source>
        <dbReference type="Proteomes" id="UP000285517"/>
    </source>
</evidence>
<dbReference type="EMBL" id="CP034951">
    <property type="protein sequence ID" value="QAA82228.1"/>
    <property type="molecule type" value="Genomic_DNA"/>
</dbReference>
<dbReference type="KEGG" id="aev:EI546_11040"/>
<dbReference type="Proteomes" id="UP000285517">
    <property type="component" value="Chromosome"/>
</dbReference>
<dbReference type="RefSeq" id="WP_128250596.1">
    <property type="nucleotide sequence ID" value="NZ_CP034951.1"/>
</dbReference>
<organism evidence="2 3">
    <name type="scientific">Aequorivita ciconiae</name>
    <dbReference type="NCBI Taxonomy" id="2494375"/>
    <lineage>
        <taxon>Bacteria</taxon>
        <taxon>Pseudomonadati</taxon>
        <taxon>Bacteroidota</taxon>
        <taxon>Flavobacteriia</taxon>
        <taxon>Flavobacteriales</taxon>
        <taxon>Flavobacteriaceae</taxon>
        <taxon>Aequorivita</taxon>
    </lineage>
</organism>